<feature type="region of interest" description="Disordered" evidence="2">
    <location>
        <begin position="674"/>
        <end position="694"/>
    </location>
</feature>
<evidence type="ECO:0000256" key="1">
    <source>
        <dbReference type="PROSITE-ProRule" id="PRU00175"/>
    </source>
</evidence>
<evidence type="ECO:0000313" key="4">
    <source>
        <dbReference type="EMBL" id="KAF0974324.1"/>
    </source>
</evidence>
<dbReference type="GeneID" id="68114152"/>
<feature type="compositionally biased region" description="Low complexity" evidence="2">
    <location>
        <begin position="512"/>
        <end position="532"/>
    </location>
</feature>
<dbReference type="GO" id="GO:0005737">
    <property type="term" value="C:cytoplasm"/>
    <property type="evidence" value="ECO:0007669"/>
    <property type="project" value="TreeGrafter"/>
</dbReference>
<feature type="region of interest" description="Disordered" evidence="2">
    <location>
        <begin position="49"/>
        <end position="171"/>
    </location>
</feature>
<feature type="region of interest" description="Disordered" evidence="2">
    <location>
        <begin position="507"/>
        <end position="575"/>
    </location>
</feature>
<dbReference type="OrthoDB" id="21471at2759"/>
<feature type="compositionally biased region" description="Low complexity" evidence="2">
    <location>
        <begin position="334"/>
        <end position="369"/>
    </location>
</feature>
<accession>A0A6A5BJW2</accession>
<dbReference type="EMBL" id="VFQX01000053">
    <property type="protein sequence ID" value="KAF0974324.1"/>
    <property type="molecule type" value="Genomic_DNA"/>
</dbReference>
<dbReference type="InterPro" id="IPR039301">
    <property type="entry name" value="Sip5/DA2"/>
</dbReference>
<reference evidence="4 5" key="1">
    <citation type="journal article" date="2019" name="Sci. Rep.">
        <title>Nanopore sequencing improves the draft genome of the human pathogenic amoeba Naegleria fowleri.</title>
        <authorList>
            <person name="Liechti N."/>
            <person name="Schurch N."/>
            <person name="Bruggmann R."/>
            <person name="Wittwer M."/>
        </authorList>
    </citation>
    <scope>NUCLEOTIDE SEQUENCE [LARGE SCALE GENOMIC DNA]</scope>
    <source>
        <strain evidence="4 5">ATCC 30894</strain>
    </source>
</reference>
<dbReference type="PANTHER" id="PTHR31315:SF1">
    <property type="entry name" value="PROTEIN SIP5"/>
    <property type="match status" value="1"/>
</dbReference>
<keyword evidence="5" id="KW-1185">Reference proteome</keyword>
<keyword evidence="1" id="KW-0863">Zinc-finger</keyword>
<dbReference type="Proteomes" id="UP000444721">
    <property type="component" value="Unassembled WGS sequence"/>
</dbReference>
<feature type="region of interest" description="Disordered" evidence="2">
    <location>
        <begin position="449"/>
        <end position="484"/>
    </location>
</feature>
<feature type="compositionally biased region" description="Polar residues" evidence="2">
    <location>
        <begin position="424"/>
        <end position="434"/>
    </location>
</feature>
<evidence type="ECO:0000313" key="5">
    <source>
        <dbReference type="Proteomes" id="UP000444721"/>
    </source>
</evidence>
<dbReference type="VEuPathDB" id="AmoebaDB:FDP41_006934"/>
<feature type="compositionally biased region" description="Polar residues" evidence="2">
    <location>
        <begin position="370"/>
        <end position="387"/>
    </location>
</feature>
<feature type="compositionally biased region" description="Low complexity" evidence="2">
    <location>
        <begin position="198"/>
        <end position="209"/>
    </location>
</feature>
<feature type="compositionally biased region" description="Low complexity" evidence="2">
    <location>
        <begin position="118"/>
        <end position="136"/>
    </location>
</feature>
<feature type="domain" description="RING-type" evidence="3">
    <location>
        <begin position="234"/>
        <end position="281"/>
    </location>
</feature>
<dbReference type="RefSeq" id="XP_044559037.1">
    <property type="nucleotide sequence ID" value="XM_044710623.1"/>
</dbReference>
<feature type="compositionally biased region" description="Basic and acidic residues" evidence="2">
    <location>
        <begin position="317"/>
        <end position="332"/>
    </location>
</feature>
<feature type="region of interest" description="Disordered" evidence="2">
    <location>
        <begin position="402"/>
        <end position="434"/>
    </location>
</feature>
<feature type="compositionally biased region" description="Pro residues" evidence="2">
    <location>
        <begin position="49"/>
        <end position="58"/>
    </location>
</feature>
<comment type="caution">
    <text evidence="4">The sequence shown here is derived from an EMBL/GenBank/DDBJ whole genome shotgun (WGS) entry which is preliminary data.</text>
</comment>
<evidence type="ECO:0000256" key="2">
    <source>
        <dbReference type="SAM" id="MobiDB-lite"/>
    </source>
</evidence>
<evidence type="ECO:0000259" key="3">
    <source>
        <dbReference type="PROSITE" id="PS50089"/>
    </source>
</evidence>
<dbReference type="AlphaFoldDB" id="A0A6A5BJW2"/>
<dbReference type="PROSITE" id="PS50089">
    <property type="entry name" value="ZF_RING_2"/>
    <property type="match status" value="1"/>
</dbReference>
<proteinExistence type="predicted"/>
<feature type="compositionally biased region" description="Polar residues" evidence="2">
    <location>
        <begin position="674"/>
        <end position="683"/>
    </location>
</feature>
<keyword evidence="1" id="KW-0862">Zinc</keyword>
<dbReference type="GO" id="GO:0008270">
    <property type="term" value="F:zinc ion binding"/>
    <property type="evidence" value="ECO:0007669"/>
    <property type="project" value="UniProtKB-KW"/>
</dbReference>
<dbReference type="PANTHER" id="PTHR31315">
    <property type="entry name" value="PROTEIN SIP5"/>
    <property type="match status" value="1"/>
</dbReference>
<name>A0A6A5BJW2_NAEFO</name>
<feature type="compositionally biased region" description="Polar residues" evidence="2">
    <location>
        <begin position="533"/>
        <end position="544"/>
    </location>
</feature>
<protein>
    <recommendedName>
        <fullName evidence="3">RING-type domain-containing protein</fullName>
    </recommendedName>
</protein>
<organism evidence="4 5">
    <name type="scientific">Naegleria fowleri</name>
    <name type="common">Brain eating amoeba</name>
    <dbReference type="NCBI Taxonomy" id="5763"/>
    <lineage>
        <taxon>Eukaryota</taxon>
        <taxon>Discoba</taxon>
        <taxon>Heterolobosea</taxon>
        <taxon>Tetramitia</taxon>
        <taxon>Eutetramitia</taxon>
        <taxon>Vahlkampfiidae</taxon>
        <taxon>Naegleria</taxon>
    </lineage>
</organism>
<gene>
    <name evidence="4" type="ORF">FDP41_006934</name>
</gene>
<feature type="compositionally biased region" description="Low complexity" evidence="2">
    <location>
        <begin position="71"/>
        <end position="102"/>
    </location>
</feature>
<keyword evidence="1" id="KW-0479">Metal-binding</keyword>
<dbReference type="VEuPathDB" id="AmoebaDB:NfTy_076330"/>
<feature type="compositionally biased region" description="Low complexity" evidence="2">
    <location>
        <begin position="457"/>
        <end position="477"/>
    </location>
</feature>
<sequence>MGNANNSRRAPIDKALLEPTYQVYSDIGAWELPLLKTLVQSGKLAPFYPPHSELPPNAPNRVSDQDPPQEISLSTSNATTTTTTTTSITATIAHPTKTTTTTEPEKHLFTKTSHHRPSSSSQSLLPSPSTTSIESTPSHHHHHSMEIGHDLNGDDIPSTRGGGTQTLPSRRSSSLLWLSKFKRANGSHISTENDHHVTTTATTKTSDDSTTLFGGDSSSSSFQHPPLELYFDECPICMMYYQGGMNSAKCCSQRICSECYLQICRGGPKHAESNSICPFCKASPFKIQYTGPKNWKQRCKELEEEQKVIQLKIKHDQEEQLQQEEERNKRISESLNNSTISTTSTSSTSVVTNVAPTTTTTSLTSTPSTCSNQLQGNVSPSNNSSPQLSGIAFLESYFANRREENSSALPQPSSSSNSTPIHRNPSSTESTSNSDPLFIYLFGNNSSASSFSRFPRNTSNATPTPSMSTNNNNNRSPLHQMTTSDRDDTLSELMRYFSLGRVSTEAAGPIEQSINHSPSRSSSQSPHNNSIRGSSSLQRPSSHVNHSRGETPRSPSRSPPSRAESLSPLSNTDLEQGLPAFSDFIPQTIDVTNVNADDEMLNEAIRLSLLEQQQTQDNFSAPQVIFNRDQPVLSSLSLSPISSSIVVPQTTPSSSTNSSSNATIFTHTISNSASTTLRSPTGLPQQQQVQPPPQQTLQYIDDDEDDAELQLVLRLSILDQ</sequence>
<dbReference type="VEuPathDB" id="AmoebaDB:NF0115400"/>
<feature type="compositionally biased region" description="Low complexity" evidence="2">
    <location>
        <begin position="552"/>
        <end position="570"/>
    </location>
</feature>
<feature type="region of interest" description="Disordered" evidence="2">
    <location>
        <begin position="188"/>
        <end position="209"/>
    </location>
</feature>
<feature type="compositionally biased region" description="Low complexity" evidence="2">
    <location>
        <begin position="406"/>
        <end position="420"/>
    </location>
</feature>
<feature type="region of interest" description="Disordered" evidence="2">
    <location>
        <begin position="317"/>
        <end position="387"/>
    </location>
</feature>
<dbReference type="OMA" id="CCSQRIC"/>
<dbReference type="InterPro" id="IPR001841">
    <property type="entry name" value="Znf_RING"/>
</dbReference>